<dbReference type="PANTHER" id="PTHR30469:SF15">
    <property type="entry name" value="HLYD FAMILY OF SECRETION PROTEINS"/>
    <property type="match status" value="1"/>
</dbReference>
<dbReference type="RefSeq" id="WP_311365221.1">
    <property type="nucleotide sequence ID" value="NZ_JAVRIC010000014.1"/>
</dbReference>
<keyword evidence="6" id="KW-1185">Reference proteome</keyword>
<sequence>MSKQAIISVLVLVVFGGAGFLIWKSREPAQPTEPVFVAPTVEIVVAKAESLSLPVQTQGTVVARAESEITPEVAGRVEWMAPNFVAGGSFKPSEVLLRIDSRDYELGVEQARSRVAQAELRLSQIKAEAEQARAEWAAYSDQPPPPLAVRIPQIEEAESTAAAARADLERTQLALSKTSVRAPPYSGRVLGVMTGLGQVVAPGRPIAKVFNIDSLEVRLPLTDPQVGLIGLPPPGRPIETPPEVELSTLVGGKQQVWKARMTRTEAALDPRTRVVFGIAEMPDDAAESMGFGLSVGQFVQATVTGSPRADVYSLPRSALRGDDQVMIVDAQSKLRFRQVGVVNKSGERVVVSSGLDDGDKVVVSPIEFPVDGMAVTIRKPS</sequence>
<gene>
    <name evidence="5" type="ORF">RM530_10710</name>
</gene>
<keyword evidence="3" id="KW-0472">Membrane</keyword>
<keyword evidence="3" id="KW-0812">Transmembrane</keyword>
<dbReference type="EMBL" id="JAVRIC010000014">
    <property type="protein sequence ID" value="MDT0497829.1"/>
    <property type="molecule type" value="Genomic_DNA"/>
</dbReference>
<reference evidence="5 6" key="1">
    <citation type="submission" date="2023-09" db="EMBL/GenBank/DDBJ databases">
        <authorList>
            <person name="Rey-Velasco X."/>
        </authorList>
    </citation>
    <scope>NUCLEOTIDE SEQUENCE [LARGE SCALE GENOMIC DNA]</scope>
    <source>
        <strain evidence="5 6">W345</strain>
    </source>
</reference>
<feature type="coiled-coil region" evidence="2">
    <location>
        <begin position="108"/>
        <end position="174"/>
    </location>
</feature>
<feature type="transmembrane region" description="Helical" evidence="3">
    <location>
        <begin position="6"/>
        <end position="23"/>
    </location>
</feature>
<dbReference type="Gene3D" id="2.40.30.170">
    <property type="match status" value="1"/>
</dbReference>
<dbReference type="PANTHER" id="PTHR30469">
    <property type="entry name" value="MULTIDRUG RESISTANCE PROTEIN MDTA"/>
    <property type="match status" value="1"/>
</dbReference>
<dbReference type="Gene3D" id="2.40.420.20">
    <property type="match status" value="1"/>
</dbReference>
<evidence type="ECO:0000259" key="4">
    <source>
        <dbReference type="Pfam" id="PF25967"/>
    </source>
</evidence>
<dbReference type="Gene3D" id="1.10.287.470">
    <property type="entry name" value="Helix hairpin bin"/>
    <property type="match status" value="1"/>
</dbReference>
<evidence type="ECO:0000256" key="1">
    <source>
        <dbReference type="ARBA" id="ARBA00009477"/>
    </source>
</evidence>
<dbReference type="Gene3D" id="2.40.50.100">
    <property type="match status" value="1"/>
</dbReference>
<accession>A0ABU2WKU8</accession>
<dbReference type="Pfam" id="PF25967">
    <property type="entry name" value="RND-MFP_C"/>
    <property type="match status" value="1"/>
</dbReference>
<protein>
    <submittedName>
        <fullName evidence="5">Efflux RND transporter periplasmic adaptor subunit</fullName>
    </submittedName>
</protein>
<organism evidence="5 6">
    <name type="scientific">Banduia mediterranea</name>
    <dbReference type="NCBI Taxonomy" id="3075609"/>
    <lineage>
        <taxon>Bacteria</taxon>
        <taxon>Pseudomonadati</taxon>
        <taxon>Pseudomonadota</taxon>
        <taxon>Gammaproteobacteria</taxon>
        <taxon>Nevskiales</taxon>
        <taxon>Algiphilaceae</taxon>
        <taxon>Banduia</taxon>
    </lineage>
</organism>
<keyword evidence="2" id="KW-0175">Coiled coil</keyword>
<evidence type="ECO:0000256" key="2">
    <source>
        <dbReference type="SAM" id="Coils"/>
    </source>
</evidence>
<evidence type="ECO:0000256" key="3">
    <source>
        <dbReference type="SAM" id="Phobius"/>
    </source>
</evidence>
<proteinExistence type="inferred from homology"/>
<comment type="similarity">
    <text evidence="1">Belongs to the membrane fusion protein (MFP) (TC 8.A.1) family.</text>
</comment>
<dbReference type="NCBIfam" id="TIGR01730">
    <property type="entry name" value="RND_mfp"/>
    <property type="match status" value="1"/>
</dbReference>
<name>A0ABU2WKU8_9GAMM</name>
<keyword evidence="3" id="KW-1133">Transmembrane helix</keyword>
<dbReference type="Proteomes" id="UP001254608">
    <property type="component" value="Unassembled WGS sequence"/>
</dbReference>
<feature type="domain" description="Multidrug resistance protein MdtA-like C-terminal permuted SH3" evidence="4">
    <location>
        <begin position="319"/>
        <end position="366"/>
    </location>
</feature>
<dbReference type="InterPro" id="IPR006143">
    <property type="entry name" value="RND_pump_MFP"/>
</dbReference>
<dbReference type="InterPro" id="IPR058627">
    <property type="entry name" value="MdtA-like_C"/>
</dbReference>
<comment type="caution">
    <text evidence="5">The sequence shown here is derived from an EMBL/GenBank/DDBJ whole genome shotgun (WGS) entry which is preliminary data.</text>
</comment>
<evidence type="ECO:0000313" key="5">
    <source>
        <dbReference type="EMBL" id="MDT0497829.1"/>
    </source>
</evidence>
<dbReference type="SUPFAM" id="SSF111369">
    <property type="entry name" value="HlyD-like secretion proteins"/>
    <property type="match status" value="1"/>
</dbReference>
<evidence type="ECO:0000313" key="6">
    <source>
        <dbReference type="Proteomes" id="UP001254608"/>
    </source>
</evidence>